<comment type="caution">
    <text evidence="5">The sequence shown here is derived from an EMBL/GenBank/DDBJ whole genome shotgun (WGS) entry which is preliminary data.</text>
</comment>
<evidence type="ECO:0000259" key="4">
    <source>
        <dbReference type="PROSITE" id="PS50206"/>
    </source>
</evidence>
<keyword evidence="1 5" id="KW-0808">Transferase</keyword>
<gene>
    <name evidence="5" type="primary">sseA</name>
    <name evidence="5" type="ORF">ACFONP_07240</name>
</gene>
<feature type="domain" description="Rhodanese" evidence="4">
    <location>
        <begin position="14"/>
        <end position="130"/>
    </location>
</feature>
<dbReference type="InterPro" id="IPR001307">
    <property type="entry name" value="Thiosulphate_STrfase_CS"/>
</dbReference>
<dbReference type="InterPro" id="IPR045078">
    <property type="entry name" value="TST/MPST-like"/>
</dbReference>
<dbReference type="PROSITE" id="PS00380">
    <property type="entry name" value="RHODANESE_1"/>
    <property type="match status" value="1"/>
</dbReference>
<dbReference type="CDD" id="cd01448">
    <property type="entry name" value="TST_Repeat_1"/>
    <property type="match status" value="1"/>
</dbReference>
<evidence type="ECO:0000313" key="6">
    <source>
        <dbReference type="Proteomes" id="UP001595607"/>
    </source>
</evidence>
<dbReference type="GO" id="GO:0016784">
    <property type="term" value="F:3-mercaptopyruvate sulfurtransferase activity"/>
    <property type="evidence" value="ECO:0007669"/>
    <property type="project" value="UniProtKB-EC"/>
</dbReference>
<dbReference type="EMBL" id="JBHRVA010000002">
    <property type="protein sequence ID" value="MFC3302523.1"/>
    <property type="molecule type" value="Genomic_DNA"/>
</dbReference>
<dbReference type="SMART" id="SM00450">
    <property type="entry name" value="RHOD"/>
    <property type="match status" value="2"/>
</dbReference>
<accession>A0ABV7MAZ3</accession>
<dbReference type="InterPro" id="IPR001763">
    <property type="entry name" value="Rhodanese-like_dom"/>
</dbReference>
<evidence type="ECO:0000256" key="3">
    <source>
        <dbReference type="SAM" id="MobiDB-lite"/>
    </source>
</evidence>
<dbReference type="PROSITE" id="PS50206">
    <property type="entry name" value="RHODANESE_3"/>
    <property type="match status" value="2"/>
</dbReference>
<keyword evidence="6" id="KW-1185">Reference proteome</keyword>
<dbReference type="CDD" id="cd01449">
    <property type="entry name" value="TST_Repeat_2"/>
    <property type="match status" value="1"/>
</dbReference>
<reference evidence="6" key="1">
    <citation type="journal article" date="2019" name="Int. J. Syst. Evol. Microbiol.">
        <title>The Global Catalogue of Microorganisms (GCM) 10K type strain sequencing project: providing services to taxonomists for standard genome sequencing and annotation.</title>
        <authorList>
            <consortium name="The Broad Institute Genomics Platform"/>
            <consortium name="The Broad Institute Genome Sequencing Center for Infectious Disease"/>
            <person name="Wu L."/>
            <person name="Ma J."/>
        </authorList>
    </citation>
    <scope>NUCLEOTIDE SEQUENCE [LARGE SCALE GENOMIC DNA]</scope>
    <source>
        <strain evidence="6">KCTC 22245</strain>
    </source>
</reference>
<dbReference type="PANTHER" id="PTHR11364:SF27">
    <property type="entry name" value="SULFURTRANSFERASE"/>
    <property type="match status" value="1"/>
</dbReference>
<feature type="compositionally biased region" description="Basic and acidic residues" evidence="3">
    <location>
        <begin position="170"/>
        <end position="182"/>
    </location>
</feature>
<dbReference type="NCBIfam" id="NF008557">
    <property type="entry name" value="PRK11493.1"/>
    <property type="match status" value="1"/>
</dbReference>
<dbReference type="RefSeq" id="WP_189570852.1">
    <property type="nucleotide sequence ID" value="NZ_BMXU01000001.1"/>
</dbReference>
<feature type="region of interest" description="Disordered" evidence="3">
    <location>
        <begin position="170"/>
        <end position="193"/>
    </location>
</feature>
<sequence length="276" mass="30023">MEQVIVSAEDLLAEKGPVAFVDGSWFLEPGRDGAEGYRREHLPGAVFFDLDTVCDHASNLPHMLPSPEQFAHAVGQMGLTQDDAIVVYDQQGLFSAPRVWWTFRVMGARHVRVLNGGLPAWKAAGGKTSRSWEFPEVKTFTPSFESQEVVSHDEMRQLVERGGAQILDARPRGRFDGTEPEPRAGVSSGHMPGALSLPVSEVIRDGRMPPAEELRTIFEGLGIRDDAMVVTTCGSGVTAAVLLLALTIAGHQDVRLYDASWAGWASDPDAPIIPPR</sequence>
<feature type="domain" description="Rhodanese" evidence="4">
    <location>
        <begin position="160"/>
        <end position="273"/>
    </location>
</feature>
<dbReference type="EC" id="2.8.1.2" evidence="5"/>
<proteinExistence type="predicted"/>
<dbReference type="Pfam" id="PF00581">
    <property type="entry name" value="Rhodanese"/>
    <property type="match status" value="2"/>
</dbReference>
<dbReference type="Gene3D" id="3.40.250.10">
    <property type="entry name" value="Rhodanese-like domain"/>
    <property type="match status" value="2"/>
</dbReference>
<dbReference type="InterPro" id="IPR036873">
    <property type="entry name" value="Rhodanese-like_dom_sf"/>
</dbReference>
<dbReference type="Proteomes" id="UP001595607">
    <property type="component" value="Unassembled WGS sequence"/>
</dbReference>
<evidence type="ECO:0000256" key="2">
    <source>
        <dbReference type="ARBA" id="ARBA00022737"/>
    </source>
</evidence>
<organism evidence="5 6">
    <name type="scientific">Parvularcula lutaonensis</name>
    <dbReference type="NCBI Taxonomy" id="491923"/>
    <lineage>
        <taxon>Bacteria</taxon>
        <taxon>Pseudomonadati</taxon>
        <taxon>Pseudomonadota</taxon>
        <taxon>Alphaproteobacteria</taxon>
        <taxon>Parvularculales</taxon>
        <taxon>Parvularculaceae</taxon>
        <taxon>Parvularcula</taxon>
    </lineage>
</organism>
<dbReference type="PANTHER" id="PTHR11364">
    <property type="entry name" value="THIOSULFATE SULFERTANSFERASE"/>
    <property type="match status" value="1"/>
</dbReference>
<evidence type="ECO:0000313" key="5">
    <source>
        <dbReference type="EMBL" id="MFC3302523.1"/>
    </source>
</evidence>
<dbReference type="SUPFAM" id="SSF52821">
    <property type="entry name" value="Rhodanese/Cell cycle control phosphatase"/>
    <property type="match status" value="2"/>
</dbReference>
<keyword evidence="2" id="KW-0677">Repeat</keyword>
<evidence type="ECO:0000256" key="1">
    <source>
        <dbReference type="ARBA" id="ARBA00022679"/>
    </source>
</evidence>
<protein>
    <submittedName>
        <fullName evidence="5">3-mercaptopyruvate sulfurtransferase</fullName>
        <ecNumber evidence="5">2.8.1.2</ecNumber>
    </submittedName>
</protein>
<name>A0ABV7MAZ3_9PROT</name>